<keyword evidence="1" id="KW-1133">Transmembrane helix</keyword>
<evidence type="ECO:0000256" key="1">
    <source>
        <dbReference type="SAM" id="Phobius"/>
    </source>
</evidence>
<feature type="transmembrane region" description="Helical" evidence="1">
    <location>
        <begin position="51"/>
        <end position="70"/>
    </location>
</feature>
<feature type="transmembrane region" description="Helical" evidence="1">
    <location>
        <begin position="76"/>
        <end position="94"/>
    </location>
</feature>
<comment type="caution">
    <text evidence="2">The sequence shown here is derived from an EMBL/GenBank/DDBJ whole genome shotgun (WGS) entry which is preliminary data.</text>
</comment>
<evidence type="ECO:0000313" key="3">
    <source>
        <dbReference type="Proteomes" id="UP000292564"/>
    </source>
</evidence>
<sequence>MSKRRRVETMPPREVPGYAEAFAAGRIRQVPATPPRLAVFPTARAVLQTHIAVAVIGILAMVMIAKIIGWLTGEGAVFGVAMGLLSTLAFVMYFRRGTRIGERLIAEFRHGYCTFELSLGGFWIGGHGNWGEMGPGWDFRSLWLLDGSTGAVKRSPVPGGDPPGMYPSPHRPGQWELWTGSQWYGIYESPPDDGPVQTA</sequence>
<accession>A0A4Q7ZJ98</accession>
<keyword evidence="1" id="KW-0812">Transmembrane</keyword>
<proteinExistence type="predicted"/>
<reference evidence="2 3" key="1">
    <citation type="submission" date="2019-02" db="EMBL/GenBank/DDBJ databases">
        <title>Sequencing the genomes of 1000 actinobacteria strains.</title>
        <authorList>
            <person name="Klenk H.-P."/>
        </authorList>
    </citation>
    <scope>NUCLEOTIDE SEQUENCE [LARGE SCALE GENOMIC DNA]</scope>
    <source>
        <strain evidence="2 3">DSM 45162</strain>
    </source>
</reference>
<keyword evidence="3" id="KW-1185">Reference proteome</keyword>
<dbReference type="Proteomes" id="UP000292564">
    <property type="component" value="Unassembled WGS sequence"/>
</dbReference>
<gene>
    <name evidence="2" type="ORF">EV385_1974</name>
</gene>
<organism evidence="2 3">
    <name type="scientific">Krasilnikovia cinnamomea</name>
    <dbReference type="NCBI Taxonomy" id="349313"/>
    <lineage>
        <taxon>Bacteria</taxon>
        <taxon>Bacillati</taxon>
        <taxon>Actinomycetota</taxon>
        <taxon>Actinomycetes</taxon>
        <taxon>Micromonosporales</taxon>
        <taxon>Micromonosporaceae</taxon>
        <taxon>Krasilnikovia</taxon>
    </lineage>
</organism>
<protein>
    <submittedName>
        <fullName evidence="2">Uncharacterized protein</fullName>
    </submittedName>
</protein>
<name>A0A4Q7ZJ98_9ACTN</name>
<dbReference type="EMBL" id="SHKY01000001">
    <property type="protein sequence ID" value="RZU50209.1"/>
    <property type="molecule type" value="Genomic_DNA"/>
</dbReference>
<keyword evidence="1" id="KW-0472">Membrane</keyword>
<evidence type="ECO:0000313" key="2">
    <source>
        <dbReference type="EMBL" id="RZU50209.1"/>
    </source>
</evidence>
<dbReference type="AlphaFoldDB" id="A0A4Q7ZJ98"/>